<evidence type="ECO:0000313" key="2">
    <source>
        <dbReference type="EMBL" id="MQY43923.1"/>
    </source>
</evidence>
<protein>
    <recommendedName>
        <fullName evidence="4">TonB-dependent receptor</fullName>
    </recommendedName>
</protein>
<evidence type="ECO:0000313" key="3">
    <source>
        <dbReference type="Proteomes" id="UP000436694"/>
    </source>
</evidence>
<evidence type="ECO:0000256" key="1">
    <source>
        <dbReference type="SAM" id="SignalP"/>
    </source>
</evidence>
<feature type="chain" id="PRO_5032817609" description="TonB-dependent receptor" evidence="1">
    <location>
        <begin position="27"/>
        <end position="111"/>
    </location>
</feature>
<dbReference type="AlphaFoldDB" id="A0A844AS69"/>
<proteinExistence type="predicted"/>
<dbReference type="Proteomes" id="UP000436694">
    <property type="component" value="Unassembled WGS sequence"/>
</dbReference>
<reference evidence="2 3" key="1">
    <citation type="submission" date="2019-10" db="EMBL/GenBank/DDBJ databases">
        <title>Epibacterium sp. nov., isolated from seawater.</title>
        <authorList>
            <person name="Zhang X."/>
            <person name="Li N."/>
        </authorList>
    </citation>
    <scope>NUCLEOTIDE SEQUENCE [LARGE SCALE GENOMIC DNA]</scope>
    <source>
        <strain evidence="2 3">SM1969</strain>
    </source>
</reference>
<keyword evidence="1" id="KW-0732">Signal</keyword>
<organism evidence="2 3">
    <name type="scientific">Tritonibacter aquimaris</name>
    <dbReference type="NCBI Taxonomy" id="2663379"/>
    <lineage>
        <taxon>Bacteria</taxon>
        <taxon>Pseudomonadati</taxon>
        <taxon>Pseudomonadota</taxon>
        <taxon>Alphaproteobacteria</taxon>
        <taxon>Rhodobacterales</taxon>
        <taxon>Paracoccaceae</taxon>
        <taxon>Tritonibacter</taxon>
    </lineage>
</organism>
<keyword evidence="3" id="KW-1185">Reference proteome</keyword>
<gene>
    <name evidence="2" type="ORF">GG681_14850</name>
</gene>
<dbReference type="RefSeq" id="WP_153548821.1">
    <property type="nucleotide sequence ID" value="NZ_WIXK01000009.1"/>
</dbReference>
<evidence type="ECO:0008006" key="4">
    <source>
        <dbReference type="Google" id="ProtNLM"/>
    </source>
</evidence>
<name>A0A844AS69_9RHOB</name>
<feature type="signal peptide" evidence="1">
    <location>
        <begin position="1"/>
        <end position="26"/>
    </location>
</feature>
<dbReference type="EMBL" id="WIXK01000009">
    <property type="protein sequence ID" value="MQY43923.1"/>
    <property type="molecule type" value="Genomic_DNA"/>
</dbReference>
<comment type="caution">
    <text evidence="2">The sequence shown here is derived from an EMBL/GenBank/DDBJ whole genome shotgun (WGS) entry which is preliminary data.</text>
</comment>
<accession>A0A844AS69</accession>
<sequence>MTRIHAFSLSAALMASTALSSTSANAQEYIPEENVISLATIMVRALNDGDANVTTTEAANTAGSRVPVDPQLLPRALSVVPREFFEAQGARTLKETVAPPRIFMAQTSPVV</sequence>